<evidence type="ECO:0000313" key="2">
    <source>
        <dbReference type="Proteomes" id="UP000886885"/>
    </source>
</evidence>
<dbReference type="EMBL" id="JAAWWB010000033">
    <property type="protein sequence ID" value="KAG6743133.1"/>
    <property type="molecule type" value="Genomic_DNA"/>
</dbReference>
<comment type="caution">
    <text evidence="1">The sequence shown here is derived from an EMBL/GenBank/DDBJ whole genome shotgun (WGS) entry which is preliminary data.</text>
</comment>
<organism evidence="1 2">
    <name type="scientific">Populus tomentosa</name>
    <name type="common">Chinese white poplar</name>
    <dbReference type="NCBI Taxonomy" id="118781"/>
    <lineage>
        <taxon>Eukaryota</taxon>
        <taxon>Viridiplantae</taxon>
        <taxon>Streptophyta</taxon>
        <taxon>Embryophyta</taxon>
        <taxon>Tracheophyta</taxon>
        <taxon>Spermatophyta</taxon>
        <taxon>Magnoliopsida</taxon>
        <taxon>eudicotyledons</taxon>
        <taxon>Gunneridae</taxon>
        <taxon>Pentapetalae</taxon>
        <taxon>rosids</taxon>
        <taxon>fabids</taxon>
        <taxon>Malpighiales</taxon>
        <taxon>Salicaceae</taxon>
        <taxon>Saliceae</taxon>
        <taxon>Populus</taxon>
    </lineage>
</organism>
<gene>
    <name evidence="1" type="ORF">POTOM_054079</name>
</gene>
<name>A0A8X7Y6X4_POPTO</name>
<evidence type="ECO:0008006" key="3">
    <source>
        <dbReference type="Google" id="ProtNLM"/>
    </source>
</evidence>
<reference evidence="1" key="1">
    <citation type="journal article" date="2020" name="bioRxiv">
        <title>Hybrid origin of Populus tomentosa Carr. identified through genome sequencing and phylogenomic analysis.</title>
        <authorList>
            <person name="An X."/>
            <person name="Gao K."/>
            <person name="Chen Z."/>
            <person name="Li J."/>
            <person name="Yang X."/>
            <person name="Yang X."/>
            <person name="Zhou J."/>
            <person name="Guo T."/>
            <person name="Zhao T."/>
            <person name="Huang S."/>
            <person name="Miao D."/>
            <person name="Khan W.U."/>
            <person name="Rao P."/>
            <person name="Ye M."/>
            <person name="Lei B."/>
            <person name="Liao W."/>
            <person name="Wang J."/>
            <person name="Ji L."/>
            <person name="Li Y."/>
            <person name="Guo B."/>
            <person name="Mustafa N.S."/>
            <person name="Li S."/>
            <person name="Yun Q."/>
            <person name="Keller S.R."/>
            <person name="Mao J."/>
            <person name="Zhang R."/>
            <person name="Strauss S.H."/>
        </authorList>
    </citation>
    <scope>NUCLEOTIDE SEQUENCE</scope>
    <source>
        <strain evidence="1">GM15</strain>
        <tissue evidence="1">Leaf</tissue>
    </source>
</reference>
<dbReference type="Proteomes" id="UP000886885">
    <property type="component" value="Chromosome 17A"/>
</dbReference>
<protein>
    <recommendedName>
        <fullName evidence="3">Protein kinase domain-containing protein</fullName>
    </recommendedName>
</protein>
<sequence length="120" mass="13482">MNLNGQHRRQIVNSFIEDEIAGTNPCLQGSGEDENKKKGGCNDTIQIDVPFQLQLTEKERVKKPIDIKKTNNSFNNRLDQGGFDGVYEGKLLDGRLLAVKVLTMEKNLLMELQALVELPI</sequence>
<dbReference type="AlphaFoldDB" id="A0A8X7Y6X4"/>
<evidence type="ECO:0000313" key="1">
    <source>
        <dbReference type="EMBL" id="KAG6743133.1"/>
    </source>
</evidence>
<keyword evidence="2" id="KW-1185">Reference proteome</keyword>
<accession>A0A8X7Y6X4</accession>
<proteinExistence type="predicted"/>